<evidence type="ECO:0000259" key="10">
    <source>
        <dbReference type="Pfam" id="PF02518"/>
    </source>
</evidence>
<feature type="transmembrane region" description="Helical" evidence="9">
    <location>
        <begin position="95"/>
        <end position="123"/>
    </location>
</feature>
<dbReference type="InterPro" id="IPR011712">
    <property type="entry name" value="Sig_transdc_His_kin_sub3_dim/P"/>
</dbReference>
<dbReference type="PANTHER" id="PTHR24421:SF10">
    <property type="entry name" value="NITRATE_NITRITE SENSOR PROTEIN NARQ"/>
    <property type="match status" value="1"/>
</dbReference>
<evidence type="ECO:0000256" key="5">
    <source>
        <dbReference type="ARBA" id="ARBA00022741"/>
    </source>
</evidence>
<organism evidence="12 13">
    <name type="scientific">Luedemannella helvata</name>
    <dbReference type="NCBI Taxonomy" id="349315"/>
    <lineage>
        <taxon>Bacteria</taxon>
        <taxon>Bacillati</taxon>
        <taxon>Actinomycetota</taxon>
        <taxon>Actinomycetes</taxon>
        <taxon>Micromonosporales</taxon>
        <taxon>Micromonosporaceae</taxon>
        <taxon>Luedemannella</taxon>
    </lineage>
</organism>
<dbReference type="EMBL" id="BAAALS010000001">
    <property type="protein sequence ID" value="GAA1733953.1"/>
    <property type="molecule type" value="Genomic_DNA"/>
</dbReference>
<keyword evidence="7" id="KW-0067">ATP-binding</keyword>
<gene>
    <name evidence="12" type="ORF">GCM10009681_00090</name>
</gene>
<keyword evidence="6 12" id="KW-0418">Kinase</keyword>
<keyword evidence="4" id="KW-0808">Transferase</keyword>
<keyword evidence="13" id="KW-1185">Reference proteome</keyword>
<dbReference type="InterPro" id="IPR050482">
    <property type="entry name" value="Sensor_HK_TwoCompSys"/>
</dbReference>
<feature type="transmembrane region" description="Helical" evidence="9">
    <location>
        <begin position="70"/>
        <end position="88"/>
    </location>
</feature>
<dbReference type="InterPro" id="IPR003594">
    <property type="entry name" value="HATPase_dom"/>
</dbReference>
<dbReference type="CDD" id="cd16917">
    <property type="entry name" value="HATPase_UhpB-NarQ-NarX-like"/>
    <property type="match status" value="1"/>
</dbReference>
<name>A0ABP4VPP4_9ACTN</name>
<keyword evidence="8" id="KW-0902">Two-component regulatory system</keyword>
<sequence>MSSTVAPDHPWLLPASLTARPAGGRPGRSARDWAVDTIAFVGALLFWLYVSWGATLPENPLRIGLNGPSWLLDLDSALGLLSCGVLWLRRRWPVALAVAALPVAVFSVSGGVAQAFVLFSVIVHRPLSVSAPLAAGAVATGTAFNALRPDQDVGWLGTFITNVVIVALLLAWGLFVRARRQLVLSLRERAERAEAEQQLRVAQARQLERTRLAHDMHDVLAHRISLLSLHAGALEFRPDAPPAEVAKAAAVIRASAHQALSDLREVLGVLRDSDADGGAAAGEGERPQRRLADLPGLVNECRSAGMRVDVHNEVVASDQAPATIATTAYRLVQEALTNARKHAPGARVSIELNGGPGEGLTMAVSNPPPAVHPSGIPGTGTGLAGLAERVTLIGGHFRNGTTPAGDFRVQAWLPWPA</sequence>
<dbReference type="Gene3D" id="3.30.565.10">
    <property type="entry name" value="Histidine kinase-like ATPase, C-terminal domain"/>
    <property type="match status" value="1"/>
</dbReference>
<feature type="domain" description="Histidine kinase/HSP90-like ATPase" evidence="10">
    <location>
        <begin position="326"/>
        <end position="415"/>
    </location>
</feature>
<dbReference type="InterPro" id="IPR036890">
    <property type="entry name" value="HATPase_C_sf"/>
</dbReference>
<proteinExistence type="predicted"/>
<feature type="transmembrane region" description="Helical" evidence="9">
    <location>
        <begin position="153"/>
        <end position="175"/>
    </location>
</feature>
<dbReference type="EC" id="2.7.13.3" evidence="2"/>
<dbReference type="RefSeq" id="WP_344075331.1">
    <property type="nucleotide sequence ID" value="NZ_BAAALS010000001.1"/>
</dbReference>
<evidence type="ECO:0000256" key="2">
    <source>
        <dbReference type="ARBA" id="ARBA00012438"/>
    </source>
</evidence>
<accession>A0ABP4VPP4</accession>
<feature type="transmembrane region" description="Helical" evidence="9">
    <location>
        <begin position="33"/>
        <end position="50"/>
    </location>
</feature>
<keyword evidence="3" id="KW-0597">Phosphoprotein</keyword>
<comment type="caution">
    <text evidence="12">The sequence shown here is derived from an EMBL/GenBank/DDBJ whole genome shotgun (WGS) entry which is preliminary data.</text>
</comment>
<dbReference type="Pfam" id="PF07730">
    <property type="entry name" value="HisKA_3"/>
    <property type="match status" value="1"/>
</dbReference>
<evidence type="ECO:0000256" key="6">
    <source>
        <dbReference type="ARBA" id="ARBA00022777"/>
    </source>
</evidence>
<dbReference type="PANTHER" id="PTHR24421">
    <property type="entry name" value="NITRATE/NITRITE SENSOR PROTEIN NARX-RELATED"/>
    <property type="match status" value="1"/>
</dbReference>
<keyword evidence="5" id="KW-0547">Nucleotide-binding</keyword>
<comment type="catalytic activity">
    <reaction evidence="1">
        <text>ATP + protein L-histidine = ADP + protein N-phospho-L-histidine.</text>
        <dbReference type="EC" id="2.7.13.3"/>
    </reaction>
</comment>
<dbReference type="GO" id="GO:0016301">
    <property type="term" value="F:kinase activity"/>
    <property type="evidence" value="ECO:0007669"/>
    <property type="project" value="UniProtKB-KW"/>
</dbReference>
<evidence type="ECO:0000259" key="11">
    <source>
        <dbReference type="Pfam" id="PF07730"/>
    </source>
</evidence>
<evidence type="ECO:0000313" key="12">
    <source>
        <dbReference type="EMBL" id="GAA1733953.1"/>
    </source>
</evidence>
<dbReference type="Proteomes" id="UP001500655">
    <property type="component" value="Unassembled WGS sequence"/>
</dbReference>
<evidence type="ECO:0000256" key="7">
    <source>
        <dbReference type="ARBA" id="ARBA00022840"/>
    </source>
</evidence>
<protein>
    <recommendedName>
        <fullName evidence="2">histidine kinase</fullName>
        <ecNumber evidence="2">2.7.13.3</ecNumber>
    </recommendedName>
</protein>
<dbReference type="Gene3D" id="1.20.5.1930">
    <property type="match status" value="1"/>
</dbReference>
<evidence type="ECO:0000256" key="8">
    <source>
        <dbReference type="ARBA" id="ARBA00023012"/>
    </source>
</evidence>
<evidence type="ECO:0000256" key="1">
    <source>
        <dbReference type="ARBA" id="ARBA00000085"/>
    </source>
</evidence>
<keyword evidence="9" id="KW-0472">Membrane</keyword>
<reference evidence="13" key="1">
    <citation type="journal article" date="2019" name="Int. J. Syst. Evol. Microbiol.">
        <title>The Global Catalogue of Microorganisms (GCM) 10K type strain sequencing project: providing services to taxonomists for standard genome sequencing and annotation.</title>
        <authorList>
            <consortium name="The Broad Institute Genomics Platform"/>
            <consortium name="The Broad Institute Genome Sequencing Center for Infectious Disease"/>
            <person name="Wu L."/>
            <person name="Ma J."/>
        </authorList>
    </citation>
    <scope>NUCLEOTIDE SEQUENCE [LARGE SCALE GENOMIC DNA]</scope>
    <source>
        <strain evidence="13">JCM 13249</strain>
    </source>
</reference>
<evidence type="ECO:0000256" key="4">
    <source>
        <dbReference type="ARBA" id="ARBA00022679"/>
    </source>
</evidence>
<evidence type="ECO:0000313" key="13">
    <source>
        <dbReference type="Proteomes" id="UP001500655"/>
    </source>
</evidence>
<evidence type="ECO:0000256" key="9">
    <source>
        <dbReference type="SAM" id="Phobius"/>
    </source>
</evidence>
<keyword evidence="9" id="KW-1133">Transmembrane helix</keyword>
<evidence type="ECO:0000256" key="3">
    <source>
        <dbReference type="ARBA" id="ARBA00022553"/>
    </source>
</evidence>
<feature type="domain" description="Signal transduction histidine kinase subgroup 3 dimerisation and phosphoacceptor" evidence="11">
    <location>
        <begin position="208"/>
        <end position="273"/>
    </location>
</feature>
<keyword evidence="9" id="KW-0812">Transmembrane</keyword>
<dbReference type="Pfam" id="PF02518">
    <property type="entry name" value="HATPase_c"/>
    <property type="match status" value="1"/>
</dbReference>
<dbReference type="SUPFAM" id="SSF55874">
    <property type="entry name" value="ATPase domain of HSP90 chaperone/DNA topoisomerase II/histidine kinase"/>
    <property type="match status" value="1"/>
</dbReference>